<organism evidence="1">
    <name type="scientific">Schistosoma japonicum</name>
    <name type="common">Blood fluke</name>
    <dbReference type="NCBI Taxonomy" id="6182"/>
    <lineage>
        <taxon>Eukaryota</taxon>
        <taxon>Metazoa</taxon>
        <taxon>Spiralia</taxon>
        <taxon>Lophotrochozoa</taxon>
        <taxon>Platyhelminthes</taxon>
        <taxon>Trematoda</taxon>
        <taxon>Digenea</taxon>
        <taxon>Strigeidida</taxon>
        <taxon>Schistosomatoidea</taxon>
        <taxon>Schistosomatidae</taxon>
        <taxon>Schistosoma</taxon>
    </lineage>
</organism>
<name>Q5BYY2_SCHJA</name>
<reference evidence="1" key="1">
    <citation type="submission" date="2005-03" db="EMBL/GenBank/DDBJ databases">
        <authorList>
            <person name="Han Z."/>
        </authorList>
    </citation>
    <scope>NUCLEOTIDE SEQUENCE</scope>
</reference>
<proteinExistence type="evidence at transcript level"/>
<evidence type="ECO:0000313" key="1">
    <source>
        <dbReference type="EMBL" id="AAX27393.1"/>
    </source>
</evidence>
<dbReference type="EMBL" id="AY811504">
    <property type="protein sequence ID" value="AAX27393.1"/>
    <property type="molecule type" value="mRNA"/>
</dbReference>
<dbReference type="AlphaFoldDB" id="Q5BYY2"/>
<reference evidence="1" key="2">
    <citation type="journal article" date="2006" name="PLoS Pathog.">
        <title>New perspectives on host-parasite interplay by comparative transcriptomic and proteomic analyses of Schistosoma japonicum.</title>
        <authorList>
            <person name="Liu F."/>
            <person name="Lu J."/>
            <person name="Hu W."/>
            <person name="Wang S.Y."/>
            <person name="Cui S.J."/>
            <person name="Chi M."/>
            <person name="Yan Q."/>
            <person name="Wang X.R."/>
            <person name="Song H.D."/>
            <person name="Xu X.N."/>
            <person name="Wang J.J."/>
            <person name="Zhang X.L."/>
            <person name="Zhang X."/>
            <person name="Wang Z.Q."/>
            <person name="Xue C.L."/>
            <person name="Brindley P.J."/>
            <person name="McManus D.P."/>
            <person name="Yang P.Y."/>
            <person name="Feng Z."/>
            <person name="Chen Z."/>
            <person name="Han Z.G."/>
        </authorList>
    </citation>
    <scope>NUCLEOTIDE SEQUENCE</scope>
</reference>
<accession>Q5BYY2</accession>
<sequence length="74" mass="8691">METLICYCRPHCQPDSSQSIFRYSVNKHQHVLAKHLLPSYRLYLMKRALGRNSLIPSLNFCSDLEIIKHKSQMT</sequence>
<protein>
    <submittedName>
        <fullName evidence="1">Uncharacterized protein</fullName>
    </submittedName>
</protein>